<keyword evidence="1" id="KW-0479">Metal-binding</keyword>
<proteinExistence type="predicted"/>
<gene>
    <name evidence="4" type="ORF">DEACI_2438</name>
    <name evidence="5" type="ORF">DEACI_3493</name>
</gene>
<dbReference type="Pfam" id="PF07687">
    <property type="entry name" value="M20_dimer"/>
    <property type="match status" value="1"/>
</dbReference>
<evidence type="ECO:0000256" key="1">
    <source>
        <dbReference type="ARBA" id="ARBA00022723"/>
    </source>
</evidence>
<dbReference type="Proteomes" id="UP000836597">
    <property type="component" value="Chromosome"/>
</dbReference>
<feature type="domain" description="Peptidase M20 dimerisation" evidence="3">
    <location>
        <begin position="178"/>
        <end position="277"/>
    </location>
</feature>
<protein>
    <submittedName>
        <fullName evidence="4">Peptidase M20</fullName>
        <ecNumber evidence="4">3.-.-.-</ecNumber>
    </submittedName>
    <submittedName>
        <fullName evidence="5">Selenium metabolism hydrolase</fullName>
    </submittedName>
</protein>
<evidence type="ECO:0000259" key="3">
    <source>
        <dbReference type="Pfam" id="PF07687"/>
    </source>
</evidence>
<dbReference type="Pfam" id="PF01546">
    <property type="entry name" value="Peptidase_M20"/>
    <property type="match status" value="1"/>
</dbReference>
<dbReference type="NCBIfam" id="NF009555">
    <property type="entry name" value="PRK13004.1"/>
    <property type="match status" value="1"/>
</dbReference>
<keyword evidence="2 4" id="KW-0378">Hydrolase</keyword>
<reference evidence="4" key="2">
    <citation type="submission" date="2020-01" db="EMBL/GenBank/DDBJ databases">
        <authorList>
            <person name="Hornung B."/>
        </authorList>
    </citation>
    <scope>NUCLEOTIDE SEQUENCE</scope>
    <source>
        <strain evidence="4">PacBioINE</strain>
    </source>
</reference>
<sequence length="392" mass="43076">MKAQVTETVNALQDQLISFASELVKIKSPTCHEEEAVKRVADEMRKLNYDQVIIDKVGNVIGVIGNGPEKLLFDSHIDNVAVNDSKAWEKDPYGGLIIDEKLYGRGSSDMKGSAAATVYAGAMIKKLGLDKGKTIYVCCSVMEEDYDGEGLYRAIVDNNLSPDYVVICEPTHLQISLGHLGRAIYKITVEGVSAHGAAPEKGVNAVYGMAKIIERVEALGNRYMQLEGERPSIALTKIESEAVSLNAIPQTCHIYLDRRMTLGENEETVAMEMDALIAGFDATWKVHDVAGTSWAGEKVNLHSFLPAWEIEKDHKLTQGCVTAYRDLFDHEPSMYKWNFSTNGVASAGKLGIPTIGFGAGIEKMAHMTNEYCPVPDIVNACKFYTLLPRYLS</sequence>
<dbReference type="EMBL" id="LR746496">
    <property type="protein sequence ID" value="CAA7601770.1"/>
    <property type="molecule type" value="Genomic_DNA"/>
</dbReference>
<dbReference type="NCBIfam" id="TIGR03526">
    <property type="entry name" value="selenium_YgeY"/>
    <property type="match status" value="1"/>
</dbReference>
<dbReference type="InterPro" id="IPR017706">
    <property type="entry name" value="Peptidase_M20/DapE_YgeY"/>
</dbReference>
<dbReference type="Proteomes" id="UP001071230">
    <property type="component" value="Unassembled WGS sequence"/>
</dbReference>
<keyword evidence="6" id="KW-1185">Reference proteome</keyword>
<accession>A0A8S0X5M1</accession>
<evidence type="ECO:0000256" key="2">
    <source>
        <dbReference type="ARBA" id="ARBA00022801"/>
    </source>
</evidence>
<dbReference type="PANTHER" id="PTHR43808:SF31">
    <property type="entry name" value="N-ACETYL-L-CITRULLINE DEACETYLASE"/>
    <property type="match status" value="1"/>
</dbReference>
<dbReference type="InterPro" id="IPR050072">
    <property type="entry name" value="Peptidase_M20A"/>
</dbReference>
<dbReference type="GO" id="GO:0006526">
    <property type="term" value="P:L-arginine biosynthetic process"/>
    <property type="evidence" value="ECO:0007669"/>
    <property type="project" value="TreeGrafter"/>
</dbReference>
<dbReference type="EMBL" id="CDGJ01000110">
    <property type="protein sequence ID" value="CEJ09011.1"/>
    <property type="molecule type" value="Genomic_DNA"/>
</dbReference>
<evidence type="ECO:0000313" key="5">
    <source>
        <dbReference type="EMBL" id="CEJ09011.1"/>
    </source>
</evidence>
<dbReference type="EC" id="3.-.-.-" evidence="4"/>
<dbReference type="PANTHER" id="PTHR43808">
    <property type="entry name" value="ACETYLORNITHINE DEACETYLASE"/>
    <property type="match status" value="1"/>
</dbReference>
<evidence type="ECO:0000313" key="4">
    <source>
        <dbReference type="EMBL" id="CAA7601770.1"/>
    </source>
</evidence>
<dbReference type="InterPro" id="IPR002933">
    <property type="entry name" value="Peptidase_M20"/>
</dbReference>
<dbReference type="Gene3D" id="3.30.70.360">
    <property type="match status" value="1"/>
</dbReference>
<dbReference type="SUPFAM" id="SSF53187">
    <property type="entry name" value="Zn-dependent exopeptidases"/>
    <property type="match status" value="1"/>
</dbReference>
<dbReference type="SUPFAM" id="SSF55031">
    <property type="entry name" value="Bacterial exopeptidase dimerisation domain"/>
    <property type="match status" value="1"/>
</dbReference>
<dbReference type="GO" id="GO:0046872">
    <property type="term" value="F:metal ion binding"/>
    <property type="evidence" value="ECO:0007669"/>
    <property type="project" value="UniProtKB-KW"/>
</dbReference>
<dbReference type="KEGG" id="aacx:DEACI_2438"/>
<dbReference type="GO" id="GO:0008777">
    <property type="term" value="F:acetylornithine deacetylase activity"/>
    <property type="evidence" value="ECO:0007669"/>
    <property type="project" value="TreeGrafter"/>
</dbReference>
<name>A0A8S0X5M1_9FIRM</name>
<dbReference type="Gene3D" id="3.40.630.10">
    <property type="entry name" value="Zn peptidases"/>
    <property type="match status" value="1"/>
</dbReference>
<organism evidence="4">
    <name type="scientific">Acididesulfobacillus acetoxydans</name>
    <dbReference type="NCBI Taxonomy" id="1561005"/>
    <lineage>
        <taxon>Bacteria</taxon>
        <taxon>Bacillati</taxon>
        <taxon>Bacillota</taxon>
        <taxon>Clostridia</taxon>
        <taxon>Eubacteriales</taxon>
        <taxon>Peptococcaceae</taxon>
        <taxon>Acididesulfobacillus</taxon>
    </lineage>
</organism>
<reference evidence="5" key="1">
    <citation type="submission" date="2014-11" db="EMBL/GenBank/DDBJ databases">
        <authorList>
            <person name="Hornung B.V."/>
        </authorList>
    </citation>
    <scope>NUCLEOTIDE SEQUENCE</scope>
    <source>
        <strain evidence="5">INE</strain>
    </source>
</reference>
<dbReference type="AlphaFoldDB" id="A0A8S0X5M1"/>
<dbReference type="InterPro" id="IPR011650">
    <property type="entry name" value="Peptidase_M20_dimer"/>
</dbReference>
<evidence type="ECO:0000313" key="6">
    <source>
        <dbReference type="Proteomes" id="UP001071230"/>
    </source>
</evidence>
<dbReference type="InterPro" id="IPR036264">
    <property type="entry name" value="Bact_exopeptidase_dim_dom"/>
</dbReference>
<dbReference type="RefSeq" id="WP_240985254.1">
    <property type="nucleotide sequence ID" value="NZ_CDGJ01000110.1"/>
</dbReference>